<name>A0A2T4C4K7_TRILO</name>
<protein>
    <recommendedName>
        <fullName evidence="3">SnoaL-like domain-containing protein</fullName>
    </recommendedName>
</protein>
<keyword evidence="2" id="KW-1185">Reference proteome</keyword>
<organism evidence="1 2">
    <name type="scientific">Trichoderma longibrachiatum ATCC 18648</name>
    <dbReference type="NCBI Taxonomy" id="983965"/>
    <lineage>
        <taxon>Eukaryota</taxon>
        <taxon>Fungi</taxon>
        <taxon>Dikarya</taxon>
        <taxon>Ascomycota</taxon>
        <taxon>Pezizomycotina</taxon>
        <taxon>Sordariomycetes</taxon>
        <taxon>Hypocreomycetidae</taxon>
        <taxon>Hypocreales</taxon>
        <taxon>Hypocreaceae</taxon>
        <taxon>Trichoderma</taxon>
    </lineage>
</organism>
<reference evidence="1 2" key="1">
    <citation type="submission" date="2016-07" db="EMBL/GenBank/DDBJ databases">
        <title>Multiple horizontal gene transfer events from other fungi enriched the ability of initially mycotrophic Trichoderma (Ascomycota) to feed on dead plant biomass.</title>
        <authorList>
            <consortium name="DOE Joint Genome Institute"/>
            <person name="Aerts A."/>
            <person name="Atanasova L."/>
            <person name="Chenthamara K."/>
            <person name="Zhang J."/>
            <person name="Grujic M."/>
            <person name="Henrissat B."/>
            <person name="Kuo A."/>
            <person name="Salamov A."/>
            <person name="Lipzen A."/>
            <person name="Labutti K."/>
            <person name="Barry K."/>
            <person name="Miao Y."/>
            <person name="Rahimi M.J."/>
            <person name="Shen Q."/>
            <person name="Grigoriev I.V."/>
            <person name="Kubicek C.P."/>
            <person name="Druzhinina I.S."/>
        </authorList>
    </citation>
    <scope>NUCLEOTIDE SEQUENCE [LARGE SCALE GENOMIC DNA]</scope>
    <source>
        <strain evidence="1 2">ATCC 18648</strain>
    </source>
</reference>
<dbReference type="Proteomes" id="UP000240760">
    <property type="component" value="Unassembled WGS sequence"/>
</dbReference>
<dbReference type="AlphaFoldDB" id="A0A2T4C4K7"/>
<evidence type="ECO:0000313" key="2">
    <source>
        <dbReference type="Proteomes" id="UP000240760"/>
    </source>
</evidence>
<dbReference type="OrthoDB" id="4886853at2759"/>
<sequence>MAYKRTDFGDFVEQVLVNIFFQPDDELSFDTIEESFSPDFIAYINGASIPGDAYKQAIFNSRAKSIFKVVKTDEILASHDADREKGGSVAHYTEFLVVDKETGVQKREATVTIVTCGEWEGRVVLKSLTEVYHK</sequence>
<accession>A0A2T4C4K7</accession>
<evidence type="ECO:0008006" key="3">
    <source>
        <dbReference type="Google" id="ProtNLM"/>
    </source>
</evidence>
<gene>
    <name evidence="1" type="ORF">M440DRAFT_1356565</name>
</gene>
<feature type="non-terminal residue" evidence="1">
    <location>
        <position position="134"/>
    </location>
</feature>
<proteinExistence type="predicted"/>
<evidence type="ECO:0000313" key="1">
    <source>
        <dbReference type="EMBL" id="PTB76506.1"/>
    </source>
</evidence>
<dbReference type="EMBL" id="KZ679132">
    <property type="protein sequence ID" value="PTB76506.1"/>
    <property type="molecule type" value="Genomic_DNA"/>
</dbReference>